<dbReference type="AlphaFoldDB" id="R9P1F7"/>
<dbReference type="EMBL" id="DF238790">
    <property type="protein sequence ID" value="GAC95066.1"/>
    <property type="molecule type" value="Genomic_DNA"/>
</dbReference>
<feature type="region of interest" description="Disordered" evidence="1">
    <location>
        <begin position="1"/>
        <end position="56"/>
    </location>
</feature>
<feature type="compositionally biased region" description="Low complexity" evidence="1">
    <location>
        <begin position="298"/>
        <end position="321"/>
    </location>
</feature>
<dbReference type="GeneID" id="24107932"/>
<dbReference type="OrthoDB" id="2554732at2759"/>
<feature type="compositionally biased region" description="Polar residues" evidence="1">
    <location>
        <begin position="325"/>
        <end position="357"/>
    </location>
</feature>
<gene>
    <name evidence="2" type="ORF">PHSY_002641</name>
</gene>
<feature type="region of interest" description="Disordered" evidence="1">
    <location>
        <begin position="426"/>
        <end position="528"/>
    </location>
</feature>
<feature type="compositionally biased region" description="Pro residues" evidence="1">
    <location>
        <begin position="28"/>
        <end position="41"/>
    </location>
</feature>
<feature type="region of interest" description="Disordered" evidence="1">
    <location>
        <begin position="74"/>
        <end position="147"/>
    </location>
</feature>
<feature type="compositionally biased region" description="Basic and acidic residues" evidence="1">
    <location>
        <begin position="74"/>
        <end position="93"/>
    </location>
</feature>
<organism evidence="2 3">
    <name type="scientific">Pseudozyma hubeiensis (strain SY62)</name>
    <name type="common">Yeast</name>
    <dbReference type="NCBI Taxonomy" id="1305764"/>
    <lineage>
        <taxon>Eukaryota</taxon>
        <taxon>Fungi</taxon>
        <taxon>Dikarya</taxon>
        <taxon>Basidiomycota</taxon>
        <taxon>Ustilaginomycotina</taxon>
        <taxon>Ustilaginomycetes</taxon>
        <taxon>Ustilaginales</taxon>
        <taxon>Ustilaginaceae</taxon>
        <taxon>Pseudozyma</taxon>
    </lineage>
</organism>
<keyword evidence="3" id="KW-1185">Reference proteome</keyword>
<feature type="compositionally biased region" description="Polar residues" evidence="1">
    <location>
        <begin position="481"/>
        <end position="492"/>
    </location>
</feature>
<evidence type="ECO:0000313" key="3">
    <source>
        <dbReference type="Proteomes" id="UP000014071"/>
    </source>
</evidence>
<name>R9P1F7_PSEHS</name>
<reference evidence="3" key="1">
    <citation type="journal article" date="2013" name="Genome Announc.">
        <title>Draft genome sequence of the basidiomycetous yeast-like fungus Pseudozyma hubeiensis SY62, which produces an abundant amount of the biosurfactant mannosylerythritol lipids.</title>
        <authorList>
            <person name="Konishi M."/>
            <person name="Hatada Y."/>
            <person name="Horiuchi J."/>
        </authorList>
    </citation>
    <scope>NUCLEOTIDE SEQUENCE [LARGE SCALE GENOMIC DNA]</scope>
    <source>
        <strain evidence="3">SY62</strain>
    </source>
</reference>
<sequence>MPPPSPVHQQRPTKSSFTPHENRTTPPRRQPPAPTSSPPFEPTLMQESLSNFTPLPWEKAHASTAALFQRLAGKSKEQALEKQKSHMADEVAKAHARMQVRSPTAPPRKGTTNGRKATSQGGKGRMKQAAALAGSPPKIGRTEAVLRSPRSNRRIYALETQMGGDAVVGGRAVSLQPIRMGGEGDANAQRRALSEVRFAFVPSASRRNLSPETHPMAAEEQEEESETLPLAWPADEDQPESSAETEVAIDPLDETQPLPWDADEEDQQEHPDVLPQKESLAEVPPSDDEDLLLQTVIPSSSSSSSRASSPSASPSRLQLRRQQPHDQTSPTCKRQRIGNQHLSPRPSLASQSRTPLQQRALPKFSPITLTSSFGGEGNRFDRVVAALKREERRRNSGMQLNLNAYLSTSSQVGVEGVEQRREGLGEDLQDVLSDDDDDDDGDTTITRRIESEGEVENEETQPLAWPDSPERLYRPHLRPLQESSPMPSATQRSAVSSTSSSSGRISLPSESNLDEAGNTQLRSFFRDL</sequence>
<dbReference type="HOGENOM" id="CLU_029953_0_0_1"/>
<feature type="compositionally biased region" description="Acidic residues" evidence="1">
    <location>
        <begin position="426"/>
        <end position="442"/>
    </location>
</feature>
<proteinExistence type="predicted"/>
<protein>
    <submittedName>
        <fullName evidence="2">RNA polymerase II subunit A domain phosphatase</fullName>
    </submittedName>
</protein>
<feature type="region of interest" description="Disordered" evidence="1">
    <location>
        <begin position="203"/>
        <end position="376"/>
    </location>
</feature>
<feature type="compositionally biased region" description="Low complexity" evidence="1">
    <location>
        <begin position="493"/>
        <end position="511"/>
    </location>
</feature>
<dbReference type="RefSeq" id="XP_012188653.1">
    <property type="nucleotide sequence ID" value="XM_012333263.1"/>
</dbReference>
<evidence type="ECO:0000313" key="2">
    <source>
        <dbReference type="EMBL" id="GAC95066.1"/>
    </source>
</evidence>
<dbReference type="Proteomes" id="UP000014071">
    <property type="component" value="Unassembled WGS sequence"/>
</dbReference>
<feature type="compositionally biased region" description="Polar residues" evidence="1">
    <location>
        <begin position="110"/>
        <end position="120"/>
    </location>
</feature>
<dbReference type="eggNOG" id="ENOG502RDB0">
    <property type="taxonomic scope" value="Eukaryota"/>
</dbReference>
<accession>R9P1F7</accession>
<evidence type="ECO:0000256" key="1">
    <source>
        <dbReference type="SAM" id="MobiDB-lite"/>
    </source>
</evidence>
<feature type="compositionally biased region" description="Polar residues" evidence="1">
    <location>
        <begin position="7"/>
        <end position="19"/>
    </location>
</feature>